<name>A0ABQ9GI14_9NEOP</name>
<dbReference type="EMBL" id="JARBHB010000012">
    <property type="protein sequence ID" value="KAJ8871682.1"/>
    <property type="molecule type" value="Genomic_DNA"/>
</dbReference>
<evidence type="ECO:0000313" key="2">
    <source>
        <dbReference type="EMBL" id="KAJ8871682.1"/>
    </source>
</evidence>
<reference evidence="2 3" key="1">
    <citation type="submission" date="2023-02" db="EMBL/GenBank/DDBJ databases">
        <title>LHISI_Scaffold_Assembly.</title>
        <authorList>
            <person name="Stuart O.P."/>
            <person name="Cleave R."/>
            <person name="Magrath M.J.L."/>
            <person name="Mikheyev A.S."/>
        </authorList>
    </citation>
    <scope>NUCLEOTIDE SEQUENCE [LARGE SCALE GENOMIC DNA]</scope>
    <source>
        <strain evidence="2">Daus_M_001</strain>
        <tissue evidence="2">Leg muscle</tissue>
    </source>
</reference>
<proteinExistence type="predicted"/>
<gene>
    <name evidence="2" type="ORF">PR048_028009</name>
</gene>
<dbReference type="Proteomes" id="UP001159363">
    <property type="component" value="Chromosome 11"/>
</dbReference>
<keyword evidence="3" id="KW-1185">Reference proteome</keyword>
<accession>A0ABQ9GI14</accession>
<protein>
    <submittedName>
        <fullName evidence="2">Uncharacterized protein</fullName>
    </submittedName>
</protein>
<organism evidence="2 3">
    <name type="scientific">Dryococelus australis</name>
    <dbReference type="NCBI Taxonomy" id="614101"/>
    <lineage>
        <taxon>Eukaryota</taxon>
        <taxon>Metazoa</taxon>
        <taxon>Ecdysozoa</taxon>
        <taxon>Arthropoda</taxon>
        <taxon>Hexapoda</taxon>
        <taxon>Insecta</taxon>
        <taxon>Pterygota</taxon>
        <taxon>Neoptera</taxon>
        <taxon>Polyneoptera</taxon>
        <taxon>Phasmatodea</taxon>
        <taxon>Verophasmatodea</taxon>
        <taxon>Anareolatae</taxon>
        <taxon>Phasmatidae</taxon>
        <taxon>Eurycanthinae</taxon>
        <taxon>Dryococelus</taxon>
    </lineage>
</organism>
<sequence length="147" mass="16731">MRGWGKREIPEKTHRPVASSGTIPTCENPGVTQPRIEPTYRTSSNPYSWLTCMFAYLTRPQARRAGAPAYTFPPHMQSARQAARNWLNKVRALPHAISRPLAFSYCDIGSRRDKEADVKLRRDERMCIDDVVVLRMRSLVGGHDYSA</sequence>
<comment type="caution">
    <text evidence="2">The sequence shown here is derived from an EMBL/GenBank/DDBJ whole genome shotgun (WGS) entry which is preliminary data.</text>
</comment>
<feature type="region of interest" description="Disordered" evidence="1">
    <location>
        <begin position="1"/>
        <end position="39"/>
    </location>
</feature>
<evidence type="ECO:0000313" key="3">
    <source>
        <dbReference type="Proteomes" id="UP001159363"/>
    </source>
</evidence>
<feature type="compositionally biased region" description="Basic and acidic residues" evidence="1">
    <location>
        <begin position="1"/>
        <end position="14"/>
    </location>
</feature>
<evidence type="ECO:0000256" key="1">
    <source>
        <dbReference type="SAM" id="MobiDB-lite"/>
    </source>
</evidence>